<evidence type="ECO:0000313" key="2">
    <source>
        <dbReference type="Proteomes" id="UP001176961"/>
    </source>
</evidence>
<comment type="caution">
    <text evidence="1">The sequence shown here is derived from an EMBL/GenBank/DDBJ whole genome shotgun (WGS) entry which is preliminary data.</text>
</comment>
<accession>A0AA36GDS5</accession>
<name>A0AA36GDS5_CYLNA</name>
<dbReference type="EMBL" id="CATQJL010000001">
    <property type="protein sequence ID" value="CAJ0590422.1"/>
    <property type="molecule type" value="Genomic_DNA"/>
</dbReference>
<dbReference type="Proteomes" id="UP001176961">
    <property type="component" value="Unassembled WGS sequence"/>
</dbReference>
<sequence length="178" mass="20543">MRPLGMVLGQRIKSIALFALPCKILDYNGDKRADNWVRVRKRNGNTGKKAVAKMAKTLFEDKWSELTPDYLYIKCYYFPIGTGKMIKTSSIKGVYYAEQNLSTQRFKVKGWGMSLSPCWWACDLRRCWHPSTGPVHYNIVIDCDETLYKGFTTIELQNLLSQLRLVAQQAVYVNELPF</sequence>
<keyword evidence="2" id="KW-1185">Reference proteome</keyword>
<organism evidence="1 2">
    <name type="scientific">Cylicocyclus nassatus</name>
    <name type="common">Nematode worm</name>
    <dbReference type="NCBI Taxonomy" id="53992"/>
    <lineage>
        <taxon>Eukaryota</taxon>
        <taxon>Metazoa</taxon>
        <taxon>Ecdysozoa</taxon>
        <taxon>Nematoda</taxon>
        <taxon>Chromadorea</taxon>
        <taxon>Rhabditida</taxon>
        <taxon>Rhabditina</taxon>
        <taxon>Rhabditomorpha</taxon>
        <taxon>Strongyloidea</taxon>
        <taxon>Strongylidae</taxon>
        <taxon>Cylicocyclus</taxon>
    </lineage>
</organism>
<evidence type="ECO:0000313" key="1">
    <source>
        <dbReference type="EMBL" id="CAJ0590422.1"/>
    </source>
</evidence>
<protein>
    <submittedName>
        <fullName evidence="1">Uncharacterized protein</fullName>
    </submittedName>
</protein>
<dbReference type="AlphaFoldDB" id="A0AA36GDS5"/>
<gene>
    <name evidence="1" type="ORF">CYNAS_LOCUS2405</name>
</gene>
<reference evidence="1" key="1">
    <citation type="submission" date="2023-07" db="EMBL/GenBank/DDBJ databases">
        <authorList>
            <consortium name="CYATHOMIX"/>
        </authorList>
    </citation>
    <scope>NUCLEOTIDE SEQUENCE</scope>
    <source>
        <strain evidence="1">N/A</strain>
    </source>
</reference>
<proteinExistence type="predicted"/>
<dbReference type="PANTHER" id="PTHR35373">
    <property type="entry name" value="PROTEIN CBG16894"/>
    <property type="match status" value="1"/>
</dbReference>
<dbReference type="PANTHER" id="PTHR35373:SF3">
    <property type="entry name" value="ACTIVATOR OF HSP90 ATPASE HOMOLOG 1-LIKE PROTEIN"/>
    <property type="match status" value="1"/>
</dbReference>